<evidence type="ECO:0000256" key="4">
    <source>
        <dbReference type="ARBA" id="ARBA00023163"/>
    </source>
</evidence>
<accession>A0A4R5NS11</accession>
<dbReference type="Gene3D" id="1.10.260.40">
    <property type="entry name" value="lambda repressor-like DNA-binding domains"/>
    <property type="match status" value="1"/>
</dbReference>
<keyword evidence="2" id="KW-0805">Transcription regulation</keyword>
<dbReference type="STRING" id="1122149.FD44_GL001617"/>
<dbReference type="PRINTS" id="PR00036">
    <property type="entry name" value="HTHLACI"/>
</dbReference>
<dbReference type="Pfam" id="PF13377">
    <property type="entry name" value="Peripla_BP_3"/>
    <property type="match status" value="1"/>
</dbReference>
<evidence type="ECO:0000256" key="3">
    <source>
        <dbReference type="ARBA" id="ARBA00023125"/>
    </source>
</evidence>
<dbReference type="SUPFAM" id="SSF47413">
    <property type="entry name" value="lambda repressor-like DNA-binding domains"/>
    <property type="match status" value="1"/>
</dbReference>
<dbReference type="PANTHER" id="PTHR30146:SF95">
    <property type="entry name" value="RIBOSE OPERON REPRESSOR"/>
    <property type="match status" value="1"/>
</dbReference>
<feature type="domain" description="HTH lacI-type" evidence="5">
    <location>
        <begin position="8"/>
        <end position="62"/>
    </location>
</feature>
<protein>
    <recommendedName>
        <fullName evidence="5">HTH lacI-type domain-containing protein</fullName>
    </recommendedName>
</protein>
<keyword evidence="7" id="KW-1185">Reference proteome</keyword>
<evidence type="ECO:0000313" key="6">
    <source>
        <dbReference type="EMBL" id="TDG79349.1"/>
    </source>
</evidence>
<dbReference type="EMBL" id="PUFO01000024">
    <property type="protein sequence ID" value="TDG79349.1"/>
    <property type="molecule type" value="Genomic_DNA"/>
</dbReference>
<dbReference type="GO" id="GO:0003700">
    <property type="term" value="F:DNA-binding transcription factor activity"/>
    <property type="evidence" value="ECO:0007669"/>
    <property type="project" value="TreeGrafter"/>
</dbReference>
<dbReference type="InterPro" id="IPR000843">
    <property type="entry name" value="HTH_LacI"/>
</dbReference>
<dbReference type="PROSITE" id="PS50932">
    <property type="entry name" value="HTH_LACI_2"/>
    <property type="match status" value="1"/>
</dbReference>
<dbReference type="RefSeq" id="WP_010619173.1">
    <property type="nucleotide sequence ID" value="NZ_PUFO01000024.1"/>
</dbReference>
<dbReference type="OrthoDB" id="9796186at2"/>
<dbReference type="SMART" id="SM00354">
    <property type="entry name" value="HTH_LACI"/>
    <property type="match status" value="1"/>
</dbReference>
<evidence type="ECO:0000259" key="5">
    <source>
        <dbReference type="PROSITE" id="PS50932"/>
    </source>
</evidence>
<evidence type="ECO:0000256" key="2">
    <source>
        <dbReference type="ARBA" id="ARBA00023015"/>
    </source>
</evidence>
<comment type="caution">
    <text evidence="6">The sequence shown here is derived from an EMBL/GenBank/DDBJ whole genome shotgun (WGS) entry which is preliminary data.</text>
</comment>
<dbReference type="PANTHER" id="PTHR30146">
    <property type="entry name" value="LACI-RELATED TRANSCRIPTIONAL REPRESSOR"/>
    <property type="match status" value="1"/>
</dbReference>
<gene>
    <name evidence="6" type="ORF">C5L31_000145</name>
</gene>
<dbReference type="GO" id="GO:0000976">
    <property type="term" value="F:transcription cis-regulatory region binding"/>
    <property type="evidence" value="ECO:0007669"/>
    <property type="project" value="TreeGrafter"/>
</dbReference>
<dbReference type="AlphaFoldDB" id="A0A4R5NS11"/>
<name>A0A4R5NS11_9LACO</name>
<dbReference type="CDD" id="cd06291">
    <property type="entry name" value="PBP1_Qymf-like"/>
    <property type="match status" value="1"/>
</dbReference>
<dbReference type="InterPro" id="IPR010982">
    <property type="entry name" value="Lambda_DNA-bd_dom_sf"/>
</dbReference>
<dbReference type="Pfam" id="PF00356">
    <property type="entry name" value="LacI"/>
    <property type="match status" value="1"/>
</dbReference>
<dbReference type="Proteomes" id="UP000294854">
    <property type="component" value="Unassembled WGS sequence"/>
</dbReference>
<evidence type="ECO:0000256" key="1">
    <source>
        <dbReference type="ARBA" id="ARBA00022491"/>
    </source>
</evidence>
<keyword evidence="3" id="KW-0238">DNA-binding</keyword>
<dbReference type="SUPFAM" id="SSF53822">
    <property type="entry name" value="Periplasmic binding protein-like I"/>
    <property type="match status" value="1"/>
</dbReference>
<sequence>MGNFKKTVSIKDVARISGVSVATVSRIINNTGRFSKETQEKVNKVIKELGYGPNKLAVSLRSHMSHSVGILVPDITNEFYAAIVKKCESLLFENNFSSIICNTERSSVREKAYLQMLMEHRVDGLIIISSNISGESLVSQNLIPTIYIDREPDNKNRLIISSAHYEGGLLATNFLLKQNLSPFLVMTKTKSSSTLARVRAFKDTLKKAKIKNIDSRILSLNITSDNFIARNIELNQFIKNAISSPGVPGVFGINDHVAYMVIKSANELGIKVPNQLSVIGFDGTYFSDVSSPKITTIVQNTDILAKKACDSLLNLISNTTSKEAQSGVIEVPVHLVIKESTI</sequence>
<dbReference type="InterPro" id="IPR028082">
    <property type="entry name" value="Peripla_BP_I"/>
</dbReference>
<organism evidence="6 7">
    <name type="scientific">Secundilactobacillus malefermentans</name>
    <dbReference type="NCBI Taxonomy" id="176292"/>
    <lineage>
        <taxon>Bacteria</taxon>
        <taxon>Bacillati</taxon>
        <taxon>Bacillota</taxon>
        <taxon>Bacilli</taxon>
        <taxon>Lactobacillales</taxon>
        <taxon>Lactobacillaceae</taxon>
        <taxon>Secundilactobacillus</taxon>
    </lineage>
</organism>
<dbReference type="Gene3D" id="3.40.50.2300">
    <property type="match status" value="2"/>
</dbReference>
<keyword evidence="4" id="KW-0804">Transcription</keyword>
<dbReference type="PROSITE" id="PS00356">
    <property type="entry name" value="HTH_LACI_1"/>
    <property type="match status" value="1"/>
</dbReference>
<proteinExistence type="predicted"/>
<dbReference type="InterPro" id="IPR046335">
    <property type="entry name" value="LacI/GalR-like_sensor"/>
</dbReference>
<keyword evidence="1" id="KW-0678">Repressor</keyword>
<dbReference type="CDD" id="cd01392">
    <property type="entry name" value="HTH_LacI"/>
    <property type="match status" value="1"/>
</dbReference>
<evidence type="ECO:0000313" key="7">
    <source>
        <dbReference type="Proteomes" id="UP000294854"/>
    </source>
</evidence>
<reference evidence="6 7" key="1">
    <citation type="journal article" date="2019" name="Appl. Microbiol. Biotechnol.">
        <title>Uncovering carbohydrate metabolism through a genotype-phenotype association study of 56 lactic acid bacteria genomes.</title>
        <authorList>
            <person name="Buron-Moles G."/>
            <person name="Chailyan A."/>
            <person name="Dolejs I."/>
            <person name="Forster J."/>
            <person name="Miks M.H."/>
        </authorList>
    </citation>
    <scope>NUCLEOTIDE SEQUENCE [LARGE SCALE GENOMIC DNA]</scope>
    <source>
        <strain evidence="6 7">ATCC 49373</strain>
    </source>
</reference>